<dbReference type="EMBL" id="DF973822">
    <property type="protein sequence ID" value="GAU40706.1"/>
    <property type="molecule type" value="Genomic_DNA"/>
</dbReference>
<dbReference type="InterPro" id="IPR002401">
    <property type="entry name" value="Cyt_P450_E_grp-I"/>
</dbReference>
<dbReference type="PRINTS" id="PR00463">
    <property type="entry name" value="EP450I"/>
</dbReference>
<dbReference type="InterPro" id="IPR036396">
    <property type="entry name" value="Cyt_P450_sf"/>
</dbReference>
<dbReference type="PRINTS" id="PR00385">
    <property type="entry name" value="P450"/>
</dbReference>
<evidence type="ECO:0000313" key="8">
    <source>
        <dbReference type="Proteomes" id="UP000242715"/>
    </source>
</evidence>
<gene>
    <name evidence="7" type="ORF">TSUD_263560</name>
</gene>
<sequence length="429" mass="48826">MSVKIGTINTVVISSPKVAKEALHKNDQALSNRLVPESVQALSHDKYSIIFMPISPKWKTLRKICATKIFSSQQLDSTQALRLKKLKELVVYLQENCRKGKAIDIGEVAFTISLNSISSTLFSIDLASFTSDSSQKFRDIVSSMLIDASKPNIADYYPVLRRIDPQGAQRRMKNHYQKLLTLFESIIKDRSNRMKDFTTERSDVLDSFLDIIQKENPELTLHDVLHLFLDLFVAGTDTSSATVEWAMAELLQNPKKMKKIREELQQVINKDEGPKDLDINKLPYLQAVVKETLRLHPSAPILVHKSISDVDLCGFRVPKDTQVLVNVWSMGRDSSIWTDPDVFLPERFLECGEIFRGEDFGFIPFGAGRRMCPGVPFAHRVVHTMLATLLYHFDWKLPDGEKIEDMDMTEKFGITMHKIKPLMTIPVKS</sequence>
<comment type="similarity">
    <text evidence="1 6">Belongs to the cytochrome P450 family.</text>
</comment>
<name>A0A2Z6NAD9_TRISU</name>
<keyword evidence="5 6" id="KW-0349">Heme</keyword>
<organism evidence="7 8">
    <name type="scientific">Trifolium subterraneum</name>
    <name type="common">Subterranean clover</name>
    <dbReference type="NCBI Taxonomy" id="3900"/>
    <lineage>
        <taxon>Eukaryota</taxon>
        <taxon>Viridiplantae</taxon>
        <taxon>Streptophyta</taxon>
        <taxon>Embryophyta</taxon>
        <taxon>Tracheophyta</taxon>
        <taxon>Spermatophyta</taxon>
        <taxon>Magnoliopsida</taxon>
        <taxon>eudicotyledons</taxon>
        <taxon>Gunneridae</taxon>
        <taxon>Pentapetalae</taxon>
        <taxon>rosids</taxon>
        <taxon>fabids</taxon>
        <taxon>Fabales</taxon>
        <taxon>Fabaceae</taxon>
        <taxon>Papilionoideae</taxon>
        <taxon>50 kb inversion clade</taxon>
        <taxon>NPAAA clade</taxon>
        <taxon>Hologalegina</taxon>
        <taxon>IRL clade</taxon>
        <taxon>Trifolieae</taxon>
        <taxon>Trifolium</taxon>
    </lineage>
</organism>
<dbReference type="PANTHER" id="PTHR47950">
    <property type="entry name" value="CYTOCHROME P450, FAMILY 76, SUBFAMILY C, POLYPEPTIDE 5-RELATED"/>
    <property type="match status" value="1"/>
</dbReference>
<keyword evidence="2 5" id="KW-0479">Metal-binding</keyword>
<reference evidence="8" key="1">
    <citation type="journal article" date="2017" name="Front. Plant Sci.">
        <title>Climate Clever Clovers: New Paradigm to Reduce the Environmental Footprint of Ruminants by Breeding Low Methanogenic Forages Utilizing Haplotype Variation.</title>
        <authorList>
            <person name="Kaur P."/>
            <person name="Appels R."/>
            <person name="Bayer P.E."/>
            <person name="Keeble-Gagnere G."/>
            <person name="Wang J."/>
            <person name="Hirakawa H."/>
            <person name="Shirasawa K."/>
            <person name="Vercoe P."/>
            <person name="Stefanova K."/>
            <person name="Durmic Z."/>
            <person name="Nichols P."/>
            <person name="Revell C."/>
            <person name="Isobe S.N."/>
            <person name="Edwards D."/>
            <person name="Erskine W."/>
        </authorList>
    </citation>
    <scope>NUCLEOTIDE SEQUENCE [LARGE SCALE GENOMIC DNA]</scope>
    <source>
        <strain evidence="8">cv. Daliak</strain>
    </source>
</reference>
<evidence type="ECO:0000256" key="2">
    <source>
        <dbReference type="ARBA" id="ARBA00022723"/>
    </source>
</evidence>
<dbReference type="GO" id="GO:0004497">
    <property type="term" value="F:monooxygenase activity"/>
    <property type="evidence" value="ECO:0007669"/>
    <property type="project" value="UniProtKB-KW"/>
</dbReference>
<dbReference type="Proteomes" id="UP000242715">
    <property type="component" value="Unassembled WGS sequence"/>
</dbReference>
<protein>
    <recommendedName>
        <fullName evidence="9">Cytochrome P450</fullName>
    </recommendedName>
</protein>
<evidence type="ECO:0000256" key="3">
    <source>
        <dbReference type="ARBA" id="ARBA00023002"/>
    </source>
</evidence>
<proteinExistence type="inferred from homology"/>
<dbReference type="Gene3D" id="1.10.630.10">
    <property type="entry name" value="Cytochrome P450"/>
    <property type="match status" value="1"/>
</dbReference>
<dbReference type="GO" id="GO:0016705">
    <property type="term" value="F:oxidoreductase activity, acting on paired donors, with incorporation or reduction of molecular oxygen"/>
    <property type="evidence" value="ECO:0007669"/>
    <property type="project" value="InterPro"/>
</dbReference>
<dbReference type="Pfam" id="PF00067">
    <property type="entry name" value="p450"/>
    <property type="match status" value="1"/>
</dbReference>
<dbReference type="InterPro" id="IPR001128">
    <property type="entry name" value="Cyt_P450"/>
</dbReference>
<evidence type="ECO:0000313" key="7">
    <source>
        <dbReference type="EMBL" id="GAU40706.1"/>
    </source>
</evidence>
<dbReference type="GO" id="GO:0005506">
    <property type="term" value="F:iron ion binding"/>
    <property type="evidence" value="ECO:0007669"/>
    <property type="project" value="InterPro"/>
</dbReference>
<dbReference type="AlphaFoldDB" id="A0A2Z6NAD9"/>
<evidence type="ECO:0000256" key="6">
    <source>
        <dbReference type="RuleBase" id="RU000461"/>
    </source>
</evidence>
<dbReference type="FunFam" id="1.10.630.10:FF:000007">
    <property type="entry name" value="Cytochrome P450 76C4"/>
    <property type="match status" value="1"/>
</dbReference>
<evidence type="ECO:0000256" key="4">
    <source>
        <dbReference type="ARBA" id="ARBA00023004"/>
    </source>
</evidence>
<keyword evidence="6" id="KW-0503">Monooxygenase</keyword>
<keyword evidence="3 6" id="KW-0560">Oxidoreductase</keyword>
<keyword evidence="4 5" id="KW-0408">Iron</keyword>
<dbReference type="GO" id="GO:0020037">
    <property type="term" value="F:heme binding"/>
    <property type="evidence" value="ECO:0007669"/>
    <property type="project" value="InterPro"/>
</dbReference>
<evidence type="ECO:0008006" key="9">
    <source>
        <dbReference type="Google" id="ProtNLM"/>
    </source>
</evidence>
<comment type="cofactor">
    <cofactor evidence="5">
        <name>heme</name>
        <dbReference type="ChEBI" id="CHEBI:30413"/>
    </cofactor>
</comment>
<keyword evidence="8" id="KW-1185">Reference proteome</keyword>
<evidence type="ECO:0000256" key="1">
    <source>
        <dbReference type="ARBA" id="ARBA00010617"/>
    </source>
</evidence>
<feature type="binding site" description="axial binding residue" evidence="5">
    <location>
        <position position="372"/>
    </location>
    <ligand>
        <name>heme</name>
        <dbReference type="ChEBI" id="CHEBI:30413"/>
    </ligand>
    <ligandPart>
        <name>Fe</name>
        <dbReference type="ChEBI" id="CHEBI:18248"/>
    </ligandPart>
</feature>
<dbReference type="PROSITE" id="PS00086">
    <property type="entry name" value="CYTOCHROME_P450"/>
    <property type="match status" value="1"/>
</dbReference>
<dbReference type="OrthoDB" id="1361712at2759"/>
<dbReference type="InterPro" id="IPR017972">
    <property type="entry name" value="Cyt_P450_CS"/>
</dbReference>
<dbReference type="CDD" id="cd11073">
    <property type="entry name" value="CYP76-like"/>
    <property type="match status" value="1"/>
</dbReference>
<accession>A0A2Z6NAD9</accession>
<dbReference type="SUPFAM" id="SSF48264">
    <property type="entry name" value="Cytochrome P450"/>
    <property type="match status" value="1"/>
</dbReference>
<dbReference type="PANTHER" id="PTHR47950:SF30">
    <property type="entry name" value="CYTOCHROME P450 FAMILY PROTEIN"/>
    <property type="match status" value="1"/>
</dbReference>
<evidence type="ECO:0000256" key="5">
    <source>
        <dbReference type="PIRSR" id="PIRSR602401-1"/>
    </source>
</evidence>